<feature type="compositionally biased region" description="Basic and acidic residues" evidence="1">
    <location>
        <begin position="81"/>
        <end position="94"/>
    </location>
</feature>
<name>A0A1A9UJN0_GLOAU</name>
<accession>A0A1A9UJN0</accession>
<feature type="region of interest" description="Disordered" evidence="1">
    <location>
        <begin position="81"/>
        <end position="105"/>
    </location>
</feature>
<evidence type="ECO:0000256" key="1">
    <source>
        <dbReference type="SAM" id="MobiDB-lite"/>
    </source>
</evidence>
<evidence type="ECO:0000313" key="4">
    <source>
        <dbReference type="Proteomes" id="UP000078200"/>
    </source>
</evidence>
<keyword evidence="4" id="KW-1185">Reference proteome</keyword>
<keyword evidence="2" id="KW-0812">Transmembrane</keyword>
<evidence type="ECO:0000313" key="3">
    <source>
        <dbReference type="EnsemblMetazoa" id="GAUT007026-PA"/>
    </source>
</evidence>
<keyword evidence="2" id="KW-1133">Transmembrane helix</keyword>
<organism evidence="3 4">
    <name type="scientific">Glossina austeni</name>
    <name type="common">Savannah tsetse fly</name>
    <dbReference type="NCBI Taxonomy" id="7395"/>
    <lineage>
        <taxon>Eukaryota</taxon>
        <taxon>Metazoa</taxon>
        <taxon>Ecdysozoa</taxon>
        <taxon>Arthropoda</taxon>
        <taxon>Hexapoda</taxon>
        <taxon>Insecta</taxon>
        <taxon>Pterygota</taxon>
        <taxon>Neoptera</taxon>
        <taxon>Endopterygota</taxon>
        <taxon>Diptera</taxon>
        <taxon>Brachycera</taxon>
        <taxon>Muscomorpha</taxon>
        <taxon>Hippoboscoidea</taxon>
        <taxon>Glossinidae</taxon>
        <taxon>Glossina</taxon>
    </lineage>
</organism>
<dbReference type="AlphaFoldDB" id="A0A1A9UJN0"/>
<proteinExistence type="predicted"/>
<dbReference type="VEuPathDB" id="VectorBase:GAUT007026"/>
<evidence type="ECO:0000256" key="2">
    <source>
        <dbReference type="SAM" id="Phobius"/>
    </source>
</evidence>
<feature type="transmembrane region" description="Helical" evidence="2">
    <location>
        <begin position="42"/>
        <end position="63"/>
    </location>
</feature>
<dbReference type="EnsemblMetazoa" id="GAUT007026-RA">
    <property type="protein sequence ID" value="GAUT007026-PA"/>
    <property type="gene ID" value="GAUT007026"/>
</dbReference>
<dbReference type="Proteomes" id="UP000078200">
    <property type="component" value="Unassembled WGS sequence"/>
</dbReference>
<reference evidence="3" key="1">
    <citation type="submission" date="2020-05" db="UniProtKB">
        <authorList>
            <consortium name="EnsemblMetazoa"/>
        </authorList>
    </citation>
    <scope>IDENTIFICATION</scope>
    <source>
        <strain evidence="3">TTRI</strain>
    </source>
</reference>
<sequence length="119" mass="12778">MADGGHKYREALFQRSVCAAAVLSVLIKASSKGKMTFPKLRVLITSSSAIVSVALAQIVWPVFTPLGNVEKISYPEFGKMPRDNRNYHKGKDFADLPSTADQAPPVNASASLVSLLADT</sequence>
<keyword evidence="2" id="KW-0472">Membrane</keyword>
<protein>
    <submittedName>
        <fullName evidence="3">Uncharacterized protein</fullName>
    </submittedName>
</protein>